<dbReference type="RefSeq" id="WP_307409682.1">
    <property type="nucleotide sequence ID" value="NZ_JAUSTW010000005.1"/>
</dbReference>
<evidence type="ECO:0000313" key="7">
    <source>
        <dbReference type="EMBL" id="MDQ0200136.1"/>
    </source>
</evidence>
<feature type="domain" description="DinB-like" evidence="6">
    <location>
        <begin position="30"/>
        <end position="164"/>
    </location>
</feature>
<dbReference type="Gene3D" id="1.20.120.450">
    <property type="entry name" value="dinb family like domain"/>
    <property type="match status" value="1"/>
</dbReference>
<evidence type="ECO:0000256" key="2">
    <source>
        <dbReference type="ARBA" id="ARBA00022723"/>
    </source>
</evidence>
<reference evidence="7 8" key="1">
    <citation type="submission" date="2023-07" db="EMBL/GenBank/DDBJ databases">
        <title>Genomic Encyclopedia of Type Strains, Phase IV (KMG-IV): sequencing the most valuable type-strain genomes for metagenomic binning, comparative biology and taxonomic classification.</title>
        <authorList>
            <person name="Goeker M."/>
        </authorList>
    </citation>
    <scope>NUCLEOTIDE SEQUENCE [LARGE SCALE GENOMIC DNA]</scope>
    <source>
        <strain evidence="7 8">DSM 27594</strain>
    </source>
</reference>
<feature type="binding site" evidence="5">
    <location>
        <position position="160"/>
    </location>
    <ligand>
        <name>Zn(2+)</name>
        <dbReference type="ChEBI" id="CHEBI:29105"/>
    </ligand>
</feature>
<dbReference type="NCBIfam" id="NF009807">
    <property type="entry name" value="PRK13291.1"/>
    <property type="match status" value="1"/>
</dbReference>
<comment type="similarity">
    <text evidence="5">Belongs to the metal hydrolase YfiT family.</text>
</comment>
<sequence>MNDLRYPIGYFNTQIGISDILIENWINVIEMTPSLLRDAVRGLNDEQLDTPYRPGGWTVRQVVHHLPDSHLNSYVRFKLALTEDTPTIKPYMEDKWAELPDSKLPVEISLKLLEGLHNRWVNLLRSLGPDDLEKTFLHPDSGEISLGLNIGLYAWHCQHHLAHINSLRERQGW</sequence>
<dbReference type="SUPFAM" id="SSF109854">
    <property type="entry name" value="DinB/YfiT-like putative metalloenzymes"/>
    <property type="match status" value="1"/>
</dbReference>
<evidence type="ECO:0000256" key="3">
    <source>
        <dbReference type="ARBA" id="ARBA00022801"/>
    </source>
</evidence>
<dbReference type="InterPro" id="IPR034660">
    <property type="entry name" value="DinB/YfiT-like"/>
</dbReference>
<gene>
    <name evidence="7" type="ORF">J2S10_003319</name>
</gene>
<keyword evidence="3 5" id="KW-0378">Hydrolase</keyword>
<keyword evidence="2 5" id="KW-0479">Metal-binding</keyword>
<keyword evidence="1 5" id="KW-0963">Cytoplasm</keyword>
<evidence type="ECO:0000259" key="6">
    <source>
        <dbReference type="Pfam" id="PF12867"/>
    </source>
</evidence>
<keyword evidence="4 5" id="KW-0862">Zinc</keyword>
<accession>A0ABT9XX40</accession>
<evidence type="ECO:0000313" key="8">
    <source>
        <dbReference type="Proteomes" id="UP001224122"/>
    </source>
</evidence>
<dbReference type="HAMAP" id="MF_01256">
    <property type="entry name" value="YfiT_hydrol"/>
    <property type="match status" value="1"/>
</dbReference>
<comment type="subcellular location">
    <subcellularLocation>
        <location evidence="5">Cytoplasm</location>
    </subcellularLocation>
</comment>
<keyword evidence="8" id="KW-1185">Reference proteome</keyword>
<proteinExistence type="inferred from homology"/>
<dbReference type="EC" id="3.-.-.-" evidence="5"/>
<feature type="binding site" evidence="5">
    <location>
        <position position="65"/>
    </location>
    <ligand>
        <name>Zn(2+)</name>
        <dbReference type="ChEBI" id="CHEBI:29105"/>
    </ligand>
</feature>
<dbReference type="Pfam" id="PF12867">
    <property type="entry name" value="DinB_2"/>
    <property type="match status" value="1"/>
</dbReference>
<protein>
    <recommendedName>
        <fullName evidence="5">Putative metal-dependent hydrolase J2S10_003319</fullName>
        <ecNumber evidence="5">3.-.-.-</ecNumber>
    </recommendedName>
</protein>
<dbReference type="InterPro" id="IPR023774">
    <property type="entry name" value="Put_metal_dep_hydrolase_YfiT"/>
</dbReference>
<name>A0ABT9XX40_9BACI</name>
<organism evidence="7 8">
    <name type="scientific">Neobacillus ginsengisoli</name>
    <dbReference type="NCBI Taxonomy" id="904295"/>
    <lineage>
        <taxon>Bacteria</taxon>
        <taxon>Bacillati</taxon>
        <taxon>Bacillota</taxon>
        <taxon>Bacilli</taxon>
        <taxon>Bacillales</taxon>
        <taxon>Bacillaceae</taxon>
        <taxon>Neobacillus</taxon>
    </lineage>
</organism>
<comment type="subunit">
    <text evidence="5">Homodimer.</text>
</comment>
<dbReference type="InterPro" id="IPR024775">
    <property type="entry name" value="DinB-like"/>
</dbReference>
<dbReference type="Proteomes" id="UP001224122">
    <property type="component" value="Unassembled WGS sequence"/>
</dbReference>
<feature type="binding site" evidence="5">
    <location>
        <position position="156"/>
    </location>
    <ligand>
        <name>Zn(2+)</name>
        <dbReference type="ChEBI" id="CHEBI:29105"/>
    </ligand>
</feature>
<evidence type="ECO:0000256" key="4">
    <source>
        <dbReference type="ARBA" id="ARBA00022833"/>
    </source>
</evidence>
<dbReference type="EMBL" id="JAUSTW010000005">
    <property type="protein sequence ID" value="MDQ0200136.1"/>
    <property type="molecule type" value="Genomic_DNA"/>
</dbReference>
<evidence type="ECO:0000256" key="1">
    <source>
        <dbReference type="ARBA" id="ARBA00022490"/>
    </source>
</evidence>
<comment type="cofactor">
    <cofactor evidence="5">
        <name>Zn(2+)</name>
        <dbReference type="ChEBI" id="CHEBI:29105"/>
    </cofactor>
    <text evidence="5">Binds 1 zinc ion per subunit.</text>
</comment>
<comment type="caution">
    <text evidence="7">The sequence shown here is derived from an EMBL/GenBank/DDBJ whole genome shotgun (WGS) entry which is preliminary data.</text>
</comment>
<evidence type="ECO:0000256" key="5">
    <source>
        <dbReference type="HAMAP-Rule" id="MF_01256"/>
    </source>
</evidence>
<comment type="function">
    <text evidence="5">Possible metal-dependent hydrolase.</text>
</comment>